<keyword evidence="1" id="KW-0175">Coiled coil</keyword>
<dbReference type="GeneID" id="114912915"/>
<dbReference type="RefSeq" id="XP_029117128.1">
    <property type="nucleotide sequence ID" value="XM_029261295.1"/>
</dbReference>
<evidence type="ECO:0000313" key="2">
    <source>
        <dbReference type="Proteomes" id="UP000504607"/>
    </source>
</evidence>
<reference evidence="3" key="1">
    <citation type="submission" date="2025-08" db="UniProtKB">
        <authorList>
            <consortium name="RefSeq"/>
        </authorList>
    </citation>
    <scope>IDENTIFICATION</scope>
</reference>
<dbReference type="KEGG" id="egu:114912915"/>
<accession>A0A8N4EQW9</accession>
<proteinExistence type="predicted"/>
<dbReference type="Proteomes" id="UP000504607">
    <property type="component" value="Unplaced"/>
</dbReference>
<gene>
    <name evidence="3" type="primary">LOC114912915</name>
</gene>
<keyword evidence="2" id="KW-1185">Reference proteome</keyword>
<evidence type="ECO:0000313" key="3">
    <source>
        <dbReference type="RefSeq" id="XP_029117128.1"/>
    </source>
</evidence>
<protein>
    <submittedName>
        <fullName evidence="3">Uncharacterized protein LOC114912915</fullName>
    </submittedName>
</protein>
<feature type="coiled-coil region" evidence="1">
    <location>
        <begin position="40"/>
        <end position="132"/>
    </location>
</feature>
<organism evidence="2 3">
    <name type="scientific">Elaeis guineensis var. tenera</name>
    <name type="common">Oil palm</name>
    <dbReference type="NCBI Taxonomy" id="51953"/>
    <lineage>
        <taxon>Eukaryota</taxon>
        <taxon>Viridiplantae</taxon>
        <taxon>Streptophyta</taxon>
        <taxon>Embryophyta</taxon>
        <taxon>Tracheophyta</taxon>
        <taxon>Spermatophyta</taxon>
        <taxon>Magnoliopsida</taxon>
        <taxon>Liliopsida</taxon>
        <taxon>Arecaceae</taxon>
        <taxon>Arecoideae</taxon>
        <taxon>Cocoseae</taxon>
        <taxon>Elaeidinae</taxon>
        <taxon>Elaeis</taxon>
    </lineage>
</organism>
<evidence type="ECO:0000256" key="1">
    <source>
        <dbReference type="SAM" id="Coils"/>
    </source>
</evidence>
<dbReference type="AlphaFoldDB" id="A0A8N4EQW9"/>
<sequence>MLFDTGIEKVEGESSTRQKKRMITSLVWMGHYVIALINRLSDIEMELAKAHEKRKAAETSEAKANVAAVEVQSKVEAAEAEVAHLKKVLEEAKASKAKVAYLASKKERWQEVQAKVAEAEKVEDRAAEARCKVMEAFHASEEFSQEKIDLS</sequence>
<dbReference type="SUPFAM" id="SSF161270">
    <property type="entry name" value="PspA lactotransferrin-binding region"/>
    <property type="match status" value="1"/>
</dbReference>
<name>A0A8N4EQW9_ELAGV</name>